<sequence length="369" mass="40838">MGEHILLRVRMDDASGAETGRVRALAAALVLLRKDEYRTRFHHNFQPIDALLDAVARLVKEMMCSSDKRQLDEHTEEGQLCCDVLSALSSMLQCHQQIFETVGNGRQLFGPKGKSIQPAESVGPTHCVLEAKNAVAMSDDETLKFLDKNGLSLVAEVPKRELCTYNEYFMGMFGSEFLERLTGRNQFVFDADAECSSQEDFVKFLHFSIGCGLQSECVQVASAECCVALLRLADKYLCTRLLEHLLQSDKASRFITGNTLRLFLPLVLTVPTVGDGGGLTCVCALVLLRYCTDAQALDVLQLLGVRDASQHQYRMAATTPLPALSLVDTLCNALGTFVRPFAALTPQRGKKGGVMRDPLLDRSAYWDFR</sequence>
<proteinExistence type="predicted"/>
<accession>A0A183C7G6</accession>
<reference evidence="1" key="1">
    <citation type="submission" date="2013-12" db="EMBL/GenBank/DDBJ databases">
        <authorList>
            <person name="Aslett M."/>
        </authorList>
    </citation>
    <scope>NUCLEOTIDE SEQUENCE [LARGE SCALE GENOMIC DNA]</scope>
    <source>
        <strain evidence="1">Lindley</strain>
    </source>
</reference>
<reference evidence="1" key="2">
    <citation type="submission" date="2014-05" db="EMBL/GenBank/DDBJ databases">
        <title>The genome and life-stage specific transcriptomes of Globodera pallida elucidate key aspects of plant parasitism by a cyst nematode.</title>
        <authorList>
            <person name="Cotton J.A."/>
            <person name="Lilley C.J."/>
            <person name="Jones L.M."/>
            <person name="Kikuchi T."/>
            <person name="Reid A.J."/>
            <person name="Thorpe P."/>
            <person name="Tsai I.J."/>
            <person name="Beasley H."/>
            <person name="Blok V."/>
            <person name="Cock P.J.A."/>
            <person name="Van den Akker S.E."/>
            <person name="Holroyd N."/>
            <person name="Hunt M."/>
            <person name="Mantelin S."/>
            <person name="Naghra H."/>
            <person name="Pain A."/>
            <person name="Palomares-Rius J.E."/>
            <person name="Zarowiecki M."/>
            <person name="Berriman M."/>
            <person name="Jones J.T."/>
            <person name="Urwin P.E."/>
        </authorList>
    </citation>
    <scope>NUCLEOTIDE SEQUENCE [LARGE SCALE GENOMIC DNA]</scope>
    <source>
        <strain evidence="1">Lindley</strain>
    </source>
</reference>
<evidence type="ECO:0000313" key="2">
    <source>
        <dbReference type="WBParaSite" id="GPLIN_000881200"/>
    </source>
</evidence>
<evidence type="ECO:0000313" key="1">
    <source>
        <dbReference type="Proteomes" id="UP000050741"/>
    </source>
</evidence>
<dbReference type="Proteomes" id="UP000050741">
    <property type="component" value="Unassembled WGS sequence"/>
</dbReference>
<protein>
    <submittedName>
        <fullName evidence="2">BTB domain-containing protein</fullName>
    </submittedName>
</protein>
<reference evidence="2" key="3">
    <citation type="submission" date="2016-06" db="UniProtKB">
        <authorList>
            <consortium name="WormBaseParasite"/>
        </authorList>
    </citation>
    <scope>IDENTIFICATION</scope>
</reference>
<organism evidence="1 2">
    <name type="scientific">Globodera pallida</name>
    <name type="common">Potato cyst nematode worm</name>
    <name type="synonym">Heterodera pallida</name>
    <dbReference type="NCBI Taxonomy" id="36090"/>
    <lineage>
        <taxon>Eukaryota</taxon>
        <taxon>Metazoa</taxon>
        <taxon>Ecdysozoa</taxon>
        <taxon>Nematoda</taxon>
        <taxon>Chromadorea</taxon>
        <taxon>Rhabditida</taxon>
        <taxon>Tylenchina</taxon>
        <taxon>Tylenchomorpha</taxon>
        <taxon>Tylenchoidea</taxon>
        <taxon>Heteroderidae</taxon>
        <taxon>Heteroderinae</taxon>
        <taxon>Globodera</taxon>
    </lineage>
</organism>
<dbReference type="AlphaFoldDB" id="A0A183C7G6"/>
<name>A0A183C7G6_GLOPA</name>
<keyword evidence="1" id="KW-1185">Reference proteome</keyword>
<dbReference type="WBParaSite" id="GPLIN_000881200">
    <property type="protein sequence ID" value="GPLIN_000881200"/>
    <property type="gene ID" value="GPLIN_000881200"/>
</dbReference>